<sequence length="149" mass="17172">MGALELIERLKRHGDFWRNYNPAERRLKSQPTFLHVTKELSTDFDIPSNRQSLLETGEFIRYLSPACFNLDLVLPVNKRSCINTELRMAVLWPLFSKDFPSHWLQVYTDGSAAGGNRDAGAGVYSRYFSLSRAVGANCTMMKWLRSIWH</sequence>
<dbReference type="EMBL" id="BMAO01017226">
    <property type="protein sequence ID" value="GFR14184.1"/>
    <property type="molecule type" value="Genomic_DNA"/>
</dbReference>
<name>A0A8X6LNP2_TRICU</name>
<dbReference type="OrthoDB" id="6433748at2759"/>
<evidence type="ECO:0000313" key="1">
    <source>
        <dbReference type="EMBL" id="GFR14184.1"/>
    </source>
</evidence>
<organism evidence="1 2">
    <name type="scientific">Trichonephila clavata</name>
    <name type="common">Joro spider</name>
    <name type="synonym">Nephila clavata</name>
    <dbReference type="NCBI Taxonomy" id="2740835"/>
    <lineage>
        <taxon>Eukaryota</taxon>
        <taxon>Metazoa</taxon>
        <taxon>Ecdysozoa</taxon>
        <taxon>Arthropoda</taxon>
        <taxon>Chelicerata</taxon>
        <taxon>Arachnida</taxon>
        <taxon>Araneae</taxon>
        <taxon>Araneomorphae</taxon>
        <taxon>Entelegynae</taxon>
        <taxon>Araneoidea</taxon>
        <taxon>Nephilidae</taxon>
        <taxon>Trichonephila</taxon>
    </lineage>
</organism>
<reference evidence="1" key="1">
    <citation type="submission" date="2020-07" db="EMBL/GenBank/DDBJ databases">
        <title>Multicomponent nature underlies the extraordinary mechanical properties of spider dragline silk.</title>
        <authorList>
            <person name="Kono N."/>
            <person name="Nakamura H."/>
            <person name="Mori M."/>
            <person name="Yoshida Y."/>
            <person name="Ohtoshi R."/>
            <person name="Malay A.D."/>
            <person name="Moran D.A.P."/>
            <person name="Tomita M."/>
            <person name="Numata K."/>
            <person name="Arakawa K."/>
        </authorList>
    </citation>
    <scope>NUCLEOTIDE SEQUENCE</scope>
</reference>
<dbReference type="Proteomes" id="UP000887116">
    <property type="component" value="Unassembled WGS sequence"/>
</dbReference>
<accession>A0A8X6LNP2</accession>
<keyword evidence="2" id="KW-1185">Reference proteome</keyword>
<protein>
    <submittedName>
        <fullName evidence="1">Uncharacterized protein</fullName>
    </submittedName>
</protein>
<dbReference type="AlphaFoldDB" id="A0A8X6LNP2"/>
<comment type="caution">
    <text evidence="1">The sequence shown here is derived from an EMBL/GenBank/DDBJ whole genome shotgun (WGS) entry which is preliminary data.</text>
</comment>
<gene>
    <name evidence="1" type="ORF">TNCT_553961</name>
</gene>
<evidence type="ECO:0000313" key="2">
    <source>
        <dbReference type="Proteomes" id="UP000887116"/>
    </source>
</evidence>
<proteinExistence type="predicted"/>